<comment type="caution">
    <text evidence="1">The sequence shown here is derived from an EMBL/GenBank/DDBJ whole genome shotgun (WGS) entry which is preliminary data.</text>
</comment>
<reference evidence="1 2" key="1">
    <citation type="submission" date="2019-05" db="EMBL/GenBank/DDBJ databases">
        <title>Whole genome sequence analysis of Cupriavidus campinensis S14E4C strain.</title>
        <authorList>
            <person name="Abbaszade G."/>
            <person name="Szabo A."/>
            <person name="Toumi M."/>
            <person name="Toth E."/>
        </authorList>
    </citation>
    <scope>NUCLEOTIDE SEQUENCE [LARGE SCALE GENOMIC DNA]</scope>
    <source>
        <strain evidence="1 2">S14E4C</strain>
    </source>
</reference>
<proteinExistence type="predicted"/>
<dbReference type="InterPro" id="IPR021733">
    <property type="entry name" value="DUF3304"/>
</dbReference>
<evidence type="ECO:0000313" key="2">
    <source>
        <dbReference type="Proteomes" id="UP000318943"/>
    </source>
</evidence>
<gene>
    <name evidence="1" type="ORF">FGG12_28895</name>
</gene>
<keyword evidence="2" id="KW-1185">Reference proteome</keyword>
<name>A0ABY3EE64_9BURK</name>
<accession>A0ABY3EE64</accession>
<dbReference type="Pfam" id="PF11745">
    <property type="entry name" value="DUF3304"/>
    <property type="match status" value="1"/>
</dbReference>
<dbReference type="Proteomes" id="UP000318943">
    <property type="component" value="Unassembled WGS sequence"/>
</dbReference>
<protein>
    <submittedName>
        <fullName evidence="1">DUF3304 domain-containing protein</fullName>
    </submittedName>
</protein>
<dbReference type="EMBL" id="VCIZ01000034">
    <property type="protein sequence ID" value="TSP09194.1"/>
    <property type="molecule type" value="Genomic_DNA"/>
</dbReference>
<evidence type="ECO:0000313" key="1">
    <source>
        <dbReference type="EMBL" id="TSP09194.1"/>
    </source>
</evidence>
<sequence length="158" mass="17241">MHLDARATGTIATAPWRPRFRTSLAVLLAAASITLSGCGEDLMALEMVGYNHTDEGIYAFAVNKSGGPYLAPHRGGGNFTCCASVPRTYRPGMTLDVEWVNNIKDIPKQRTVVVPPYRPQDGGMLSVHFLRDGNVKVFVTMVGPRHPTYPLQGDEARL</sequence>
<organism evidence="1 2">
    <name type="scientific">Cupriavidus campinensis</name>
    <dbReference type="NCBI Taxonomy" id="151783"/>
    <lineage>
        <taxon>Bacteria</taxon>
        <taxon>Pseudomonadati</taxon>
        <taxon>Pseudomonadota</taxon>
        <taxon>Betaproteobacteria</taxon>
        <taxon>Burkholderiales</taxon>
        <taxon>Burkholderiaceae</taxon>
        <taxon>Cupriavidus</taxon>
    </lineage>
</organism>